<keyword evidence="3" id="KW-0597">Phosphoprotein</keyword>
<keyword evidence="9 17" id="KW-0472">Membrane</keyword>
<evidence type="ECO:0000313" key="19">
    <source>
        <dbReference type="Ensembl" id="ENSSBOP00000031038.1"/>
    </source>
</evidence>
<dbReference type="InterPro" id="IPR007110">
    <property type="entry name" value="Ig-like_dom"/>
</dbReference>
<dbReference type="GO" id="GO:0045202">
    <property type="term" value="C:synapse"/>
    <property type="evidence" value="ECO:0007669"/>
    <property type="project" value="UniProtKB-SubCell"/>
</dbReference>
<dbReference type="GO" id="GO:0098632">
    <property type="term" value="F:cell-cell adhesion mediator activity"/>
    <property type="evidence" value="ECO:0007669"/>
    <property type="project" value="TreeGrafter"/>
</dbReference>
<evidence type="ECO:0000256" key="4">
    <source>
        <dbReference type="ARBA" id="ARBA00022692"/>
    </source>
</evidence>
<dbReference type="KEGG" id="sbq:101044160"/>
<keyword evidence="4 17" id="KW-0812">Transmembrane</keyword>
<comment type="subcellular location">
    <subcellularLocation>
        <location evidence="1">Cell membrane</location>
        <topology evidence="1">Single-pass type I membrane protein</topology>
    </subcellularLocation>
    <subcellularLocation>
        <location evidence="13">Synapse</location>
    </subcellularLocation>
</comment>
<dbReference type="GO" id="GO:0005886">
    <property type="term" value="C:plasma membrane"/>
    <property type="evidence" value="ECO:0007669"/>
    <property type="project" value="UniProtKB-SubCell"/>
</dbReference>
<dbReference type="FunFam" id="2.60.40.10:FF:001288">
    <property type="entry name" value="Embigin"/>
    <property type="match status" value="1"/>
</dbReference>
<dbReference type="RefSeq" id="XP_003925923.1">
    <property type="nucleotide sequence ID" value="XM_003925874.2"/>
</dbReference>
<dbReference type="CTD" id="133418"/>
<dbReference type="PANTHER" id="PTHR10075">
    <property type="entry name" value="BASIGIN RELATED"/>
    <property type="match status" value="1"/>
</dbReference>
<feature type="domain" description="Ig-like" evidence="18">
    <location>
        <begin position="228"/>
        <end position="325"/>
    </location>
</feature>
<evidence type="ECO:0000256" key="7">
    <source>
        <dbReference type="ARBA" id="ARBA00022989"/>
    </source>
</evidence>
<feature type="compositionally biased region" description="Basic and acidic residues" evidence="16">
    <location>
        <begin position="1"/>
        <end position="11"/>
    </location>
</feature>
<evidence type="ECO:0000256" key="5">
    <source>
        <dbReference type="ARBA" id="ARBA00022729"/>
    </source>
</evidence>
<dbReference type="InterPro" id="IPR003599">
    <property type="entry name" value="Ig_sub"/>
</dbReference>
<dbReference type="InterPro" id="IPR013098">
    <property type="entry name" value="Ig_I-set"/>
</dbReference>
<proteinExistence type="predicted"/>
<dbReference type="OrthoDB" id="9932757at2759"/>
<comment type="subunit">
    <text evidence="14">Interacts with SLC16A1, SLC16A6 and SLC16A7.</text>
</comment>
<keyword evidence="11" id="KW-0325">Glycoprotein</keyword>
<dbReference type="PROSITE" id="PS50835">
    <property type="entry name" value="IG_LIKE"/>
    <property type="match status" value="2"/>
</dbReference>
<keyword evidence="7 17" id="KW-1133">Transmembrane helix</keyword>
<evidence type="ECO:0000256" key="1">
    <source>
        <dbReference type="ARBA" id="ARBA00004251"/>
    </source>
</evidence>
<reference evidence="19" key="1">
    <citation type="submission" date="2025-08" db="UniProtKB">
        <authorList>
            <consortium name="Ensembl"/>
        </authorList>
    </citation>
    <scope>IDENTIFICATION</scope>
</reference>
<dbReference type="GO" id="GO:0070593">
    <property type="term" value="P:dendrite self-avoidance"/>
    <property type="evidence" value="ECO:0007669"/>
    <property type="project" value="TreeGrafter"/>
</dbReference>
<gene>
    <name evidence="19" type="primary">EMB</name>
</gene>
<keyword evidence="2" id="KW-1003">Cell membrane</keyword>
<keyword evidence="12" id="KW-0393">Immunoglobulin domain</keyword>
<sequence>MEGRAPRDRLRGVVQDGRAPPIPPFLQRPVRGTGSGLRATGECAQGLPAPASRGSSPPGPRRTPGAMRALSGLLGARAPTPRLLLLLQCLLATARPGSADDSAPDSPFTSPPVREEMLEKYSNFSLENHNISLTEHSSMPVEKNITLERASNIKLTCQFTTSGDLNAVNVTWKKDDELLENNYLVNATGSTLYTQYRFTIMNSKQMGSYSCFFQEEKEQKGTFNFKVPELHGKNKPLISYVGDSTVLTCKCQNCVPLNWTWYHSNGSVQVPVGVQMNKYVINETYANETKLKIKQLLEEDGGSYWCRALFQLGESEGHIELVVLSYLVPLKPFFAIVAEVVLLVAIILLCEKYTQKNKKHSDEGREFEQIEQLKSDDSNGIENNVPRLRKNESTGQ</sequence>
<keyword evidence="10" id="KW-1015">Disulfide bond</keyword>
<keyword evidence="5" id="KW-0732">Signal</keyword>
<accession>A0A2K6UGJ0</accession>
<evidence type="ECO:0000256" key="12">
    <source>
        <dbReference type="ARBA" id="ARBA00023319"/>
    </source>
</evidence>
<evidence type="ECO:0000256" key="11">
    <source>
        <dbReference type="ARBA" id="ARBA00023180"/>
    </source>
</evidence>
<evidence type="ECO:0000256" key="2">
    <source>
        <dbReference type="ARBA" id="ARBA00022475"/>
    </source>
</evidence>
<evidence type="ECO:0000256" key="3">
    <source>
        <dbReference type="ARBA" id="ARBA00022553"/>
    </source>
</evidence>
<dbReference type="FunFam" id="2.60.40.10:FF:001012">
    <property type="entry name" value="Embigin"/>
    <property type="match status" value="1"/>
</dbReference>
<feature type="region of interest" description="Disordered" evidence="16">
    <location>
        <begin position="1"/>
        <end position="66"/>
    </location>
</feature>
<evidence type="ECO:0000313" key="20">
    <source>
        <dbReference type="Proteomes" id="UP000233220"/>
    </source>
</evidence>
<dbReference type="GO" id="GO:0007411">
    <property type="term" value="P:axon guidance"/>
    <property type="evidence" value="ECO:0007669"/>
    <property type="project" value="TreeGrafter"/>
</dbReference>
<dbReference type="GO" id="GO:0007156">
    <property type="term" value="P:homophilic cell adhesion via plasma membrane adhesion molecules"/>
    <property type="evidence" value="ECO:0007669"/>
    <property type="project" value="TreeGrafter"/>
</dbReference>
<evidence type="ECO:0000256" key="13">
    <source>
        <dbReference type="ARBA" id="ARBA00034103"/>
    </source>
</evidence>
<feature type="domain" description="Ig-like" evidence="18">
    <location>
        <begin position="140"/>
        <end position="211"/>
    </location>
</feature>
<dbReference type="Ensembl" id="ENSSBOT00000047926.1">
    <property type="protein sequence ID" value="ENSSBOP00000031038.1"/>
    <property type="gene ID" value="ENSSBOG00000031770.1"/>
</dbReference>
<feature type="compositionally biased region" description="Basic and acidic residues" evidence="16">
    <location>
        <begin position="360"/>
        <end position="377"/>
    </location>
</feature>
<dbReference type="Pfam" id="PF07679">
    <property type="entry name" value="I-set"/>
    <property type="match status" value="1"/>
</dbReference>
<dbReference type="Gene3D" id="2.60.40.10">
    <property type="entry name" value="Immunoglobulins"/>
    <property type="match status" value="2"/>
</dbReference>
<evidence type="ECO:0000256" key="14">
    <source>
        <dbReference type="ARBA" id="ARBA00065864"/>
    </source>
</evidence>
<reference evidence="19" key="2">
    <citation type="submission" date="2025-09" db="UniProtKB">
        <authorList>
            <consortium name="Ensembl"/>
        </authorList>
    </citation>
    <scope>IDENTIFICATION</scope>
</reference>
<evidence type="ECO:0000256" key="15">
    <source>
        <dbReference type="ARBA" id="ARBA00073698"/>
    </source>
</evidence>
<organism evidence="19 20">
    <name type="scientific">Saimiri boliviensis boliviensis</name>
    <name type="common">Bolivian squirrel monkey</name>
    <dbReference type="NCBI Taxonomy" id="39432"/>
    <lineage>
        <taxon>Eukaryota</taxon>
        <taxon>Metazoa</taxon>
        <taxon>Chordata</taxon>
        <taxon>Craniata</taxon>
        <taxon>Vertebrata</taxon>
        <taxon>Euteleostomi</taxon>
        <taxon>Mammalia</taxon>
        <taxon>Eutheria</taxon>
        <taxon>Euarchontoglires</taxon>
        <taxon>Primates</taxon>
        <taxon>Haplorrhini</taxon>
        <taxon>Platyrrhini</taxon>
        <taxon>Cebidae</taxon>
        <taxon>Saimiriinae</taxon>
        <taxon>Saimiri</taxon>
    </lineage>
</organism>
<dbReference type="AlphaFoldDB" id="A0A2K6UGJ0"/>
<dbReference type="SUPFAM" id="SSF48726">
    <property type="entry name" value="Immunoglobulin"/>
    <property type="match status" value="2"/>
</dbReference>
<feature type="compositionally biased region" description="Low complexity" evidence="16">
    <location>
        <begin position="48"/>
        <end position="66"/>
    </location>
</feature>
<dbReference type="GO" id="GO:0030424">
    <property type="term" value="C:axon"/>
    <property type="evidence" value="ECO:0007669"/>
    <property type="project" value="TreeGrafter"/>
</dbReference>
<evidence type="ECO:0000259" key="18">
    <source>
        <dbReference type="PROSITE" id="PS50835"/>
    </source>
</evidence>
<name>A0A2K6UGJ0_SAIBB</name>
<evidence type="ECO:0000256" key="17">
    <source>
        <dbReference type="SAM" id="Phobius"/>
    </source>
</evidence>
<keyword evidence="20" id="KW-1185">Reference proteome</keyword>
<evidence type="ECO:0000256" key="16">
    <source>
        <dbReference type="SAM" id="MobiDB-lite"/>
    </source>
</evidence>
<dbReference type="GeneTree" id="ENSGT00940000158944"/>
<dbReference type="CDD" id="cd00096">
    <property type="entry name" value="Ig"/>
    <property type="match status" value="1"/>
</dbReference>
<dbReference type="GeneID" id="101044160"/>
<dbReference type="InterPro" id="IPR013783">
    <property type="entry name" value="Ig-like_fold"/>
</dbReference>
<protein>
    <recommendedName>
        <fullName evidence="15">Embigin</fullName>
    </recommendedName>
</protein>
<keyword evidence="8" id="KW-0770">Synapse</keyword>
<dbReference type="STRING" id="39432.ENSSBOP00000031038"/>
<evidence type="ECO:0000256" key="6">
    <source>
        <dbReference type="ARBA" id="ARBA00022737"/>
    </source>
</evidence>
<evidence type="ECO:0000256" key="10">
    <source>
        <dbReference type="ARBA" id="ARBA00023157"/>
    </source>
</evidence>
<dbReference type="Proteomes" id="UP000233220">
    <property type="component" value="Unplaced"/>
</dbReference>
<feature type="region of interest" description="Disordered" evidence="16">
    <location>
        <begin position="359"/>
        <end position="396"/>
    </location>
</feature>
<dbReference type="PANTHER" id="PTHR10075:SF4">
    <property type="entry name" value="EMBIGIN"/>
    <property type="match status" value="1"/>
</dbReference>
<dbReference type="SMART" id="SM00409">
    <property type="entry name" value="IG"/>
    <property type="match status" value="2"/>
</dbReference>
<evidence type="ECO:0000256" key="9">
    <source>
        <dbReference type="ARBA" id="ARBA00023136"/>
    </source>
</evidence>
<feature type="transmembrane region" description="Helical" evidence="17">
    <location>
        <begin position="333"/>
        <end position="350"/>
    </location>
</feature>
<dbReference type="InterPro" id="IPR036179">
    <property type="entry name" value="Ig-like_dom_sf"/>
</dbReference>
<keyword evidence="6" id="KW-0677">Repeat</keyword>
<evidence type="ECO:0000256" key="8">
    <source>
        <dbReference type="ARBA" id="ARBA00023018"/>
    </source>
</evidence>